<feature type="transmembrane region" description="Helical" evidence="1">
    <location>
        <begin position="104"/>
        <end position="124"/>
    </location>
</feature>
<protein>
    <recommendedName>
        <fullName evidence="2">CAAX prenyl protease 2/Lysostaphin resistance protein A-like domain-containing protein</fullName>
    </recommendedName>
</protein>
<organism evidence="3 4">
    <name type="scientific">Candidatus Gottesmanbacteria bacterium RIFCSPHIGHO2_02_FULL_40_13</name>
    <dbReference type="NCBI Taxonomy" id="1798384"/>
    <lineage>
        <taxon>Bacteria</taxon>
        <taxon>Candidatus Gottesmaniibacteriota</taxon>
    </lineage>
</organism>
<feature type="transmembrane region" description="Helical" evidence="1">
    <location>
        <begin position="70"/>
        <end position="92"/>
    </location>
</feature>
<evidence type="ECO:0000256" key="1">
    <source>
        <dbReference type="SAM" id="Phobius"/>
    </source>
</evidence>
<keyword evidence="1" id="KW-1133">Transmembrane helix</keyword>
<keyword evidence="1" id="KW-0812">Transmembrane</keyword>
<dbReference type="EMBL" id="MFJN01000033">
    <property type="protein sequence ID" value="OGG20951.1"/>
    <property type="molecule type" value="Genomic_DNA"/>
</dbReference>
<dbReference type="AlphaFoldDB" id="A0A1F6A8E5"/>
<dbReference type="STRING" id="1798384.A3D03_04315"/>
<comment type="caution">
    <text evidence="3">The sequence shown here is derived from an EMBL/GenBank/DDBJ whole genome shotgun (WGS) entry which is preliminary data.</text>
</comment>
<name>A0A1F6A8E5_9BACT</name>
<keyword evidence="1" id="KW-0472">Membrane</keyword>
<dbReference type="Proteomes" id="UP000177092">
    <property type="component" value="Unassembled WGS sequence"/>
</dbReference>
<evidence type="ECO:0000259" key="2">
    <source>
        <dbReference type="Pfam" id="PF02517"/>
    </source>
</evidence>
<gene>
    <name evidence="3" type="ORF">A3D03_04315</name>
</gene>
<dbReference type="GO" id="GO:0080120">
    <property type="term" value="P:CAAX-box protein maturation"/>
    <property type="evidence" value="ECO:0007669"/>
    <property type="project" value="UniProtKB-ARBA"/>
</dbReference>
<feature type="transmembrane region" description="Helical" evidence="1">
    <location>
        <begin position="29"/>
        <end position="49"/>
    </location>
</feature>
<dbReference type="GO" id="GO:0004175">
    <property type="term" value="F:endopeptidase activity"/>
    <property type="evidence" value="ECO:0007669"/>
    <property type="project" value="UniProtKB-ARBA"/>
</dbReference>
<proteinExistence type="predicted"/>
<dbReference type="Pfam" id="PF02517">
    <property type="entry name" value="Rce1-like"/>
    <property type="match status" value="1"/>
</dbReference>
<evidence type="ECO:0000313" key="3">
    <source>
        <dbReference type="EMBL" id="OGG20951.1"/>
    </source>
</evidence>
<dbReference type="PANTHER" id="PTHR39430:SF1">
    <property type="entry name" value="PROTEASE"/>
    <property type="match status" value="1"/>
</dbReference>
<evidence type="ECO:0000313" key="4">
    <source>
        <dbReference type="Proteomes" id="UP000177092"/>
    </source>
</evidence>
<reference evidence="3 4" key="1">
    <citation type="journal article" date="2016" name="Nat. Commun.">
        <title>Thousands of microbial genomes shed light on interconnected biogeochemical processes in an aquifer system.</title>
        <authorList>
            <person name="Anantharaman K."/>
            <person name="Brown C.T."/>
            <person name="Hug L.A."/>
            <person name="Sharon I."/>
            <person name="Castelle C.J."/>
            <person name="Probst A.J."/>
            <person name="Thomas B.C."/>
            <person name="Singh A."/>
            <person name="Wilkins M.J."/>
            <person name="Karaoz U."/>
            <person name="Brodie E.L."/>
            <person name="Williams K.H."/>
            <person name="Hubbard S.S."/>
            <person name="Banfield J.F."/>
        </authorList>
    </citation>
    <scope>NUCLEOTIDE SEQUENCE [LARGE SCALE GENOMIC DNA]</scope>
</reference>
<feature type="transmembrane region" description="Helical" evidence="1">
    <location>
        <begin position="7"/>
        <end position="23"/>
    </location>
</feature>
<dbReference type="InterPro" id="IPR003675">
    <property type="entry name" value="Rce1/LyrA-like_dom"/>
</dbReference>
<sequence length="216" mass="24819">MIKRQVFLVWFVIFLIWSFYRAYFNFPEWIDELVVKPVIFAFPILYLVLIREKGDLSELGLKPSPKEFMADLYFGVFLGALFALEGLGANYLKYGNFSFSPSQALKVTSGVGVFFLLNLMTSVWEEILGRGYLYLRLYKITNNQFSASVTSSFLFLLLHIPIMFTRLHLTGSSLIIYPISILLLGITNCYLFSLRGSLTLPILLHAFWNMTVALFL</sequence>
<feature type="transmembrane region" description="Helical" evidence="1">
    <location>
        <begin position="145"/>
        <end position="162"/>
    </location>
</feature>
<accession>A0A1F6A8E5</accession>
<feature type="transmembrane region" description="Helical" evidence="1">
    <location>
        <begin position="174"/>
        <end position="191"/>
    </location>
</feature>
<feature type="domain" description="CAAX prenyl protease 2/Lysostaphin resistance protein A-like" evidence="2">
    <location>
        <begin position="111"/>
        <end position="210"/>
    </location>
</feature>
<dbReference type="PANTHER" id="PTHR39430">
    <property type="entry name" value="MEMBRANE-ASSOCIATED PROTEASE-RELATED"/>
    <property type="match status" value="1"/>
</dbReference>